<keyword evidence="11" id="KW-0573">Peptidoglycan synthesis</keyword>
<evidence type="ECO:0000256" key="5">
    <source>
        <dbReference type="ARBA" id="ARBA00022670"/>
    </source>
</evidence>
<dbReference type="GO" id="GO:0009252">
    <property type="term" value="P:peptidoglycan biosynthetic process"/>
    <property type="evidence" value="ECO:0007669"/>
    <property type="project" value="UniProtKB-KW"/>
</dbReference>
<evidence type="ECO:0000259" key="20">
    <source>
        <dbReference type="Pfam" id="PF00905"/>
    </source>
</evidence>
<evidence type="ECO:0000313" key="22">
    <source>
        <dbReference type="EMBL" id="SDC90215.1"/>
    </source>
</evidence>
<dbReference type="Pfam" id="PF00905">
    <property type="entry name" value="Transpeptidase"/>
    <property type="match status" value="1"/>
</dbReference>
<keyword evidence="4" id="KW-0121">Carboxypeptidase</keyword>
<evidence type="ECO:0000256" key="6">
    <source>
        <dbReference type="ARBA" id="ARBA00022676"/>
    </source>
</evidence>
<evidence type="ECO:0000256" key="12">
    <source>
        <dbReference type="ARBA" id="ARBA00022989"/>
    </source>
</evidence>
<dbReference type="FunFam" id="1.10.3810.10:FF:000001">
    <property type="entry name" value="Penicillin-binding protein 1A"/>
    <property type="match status" value="1"/>
</dbReference>
<reference evidence="22 23" key="1">
    <citation type="submission" date="2016-10" db="EMBL/GenBank/DDBJ databases">
        <authorList>
            <person name="de Groot N.N."/>
        </authorList>
    </citation>
    <scope>NUCLEOTIDE SEQUENCE [LARGE SCALE GENOMIC DNA]</scope>
    <source>
        <strain evidence="22 23">DSM 45514</strain>
    </source>
</reference>
<dbReference type="InterPro" id="IPR036950">
    <property type="entry name" value="PBP_transglycosylase"/>
</dbReference>
<evidence type="ECO:0000256" key="16">
    <source>
        <dbReference type="ARBA" id="ARBA00034000"/>
    </source>
</evidence>
<dbReference type="PANTHER" id="PTHR32282">
    <property type="entry name" value="BINDING PROTEIN TRANSPEPTIDASE, PUTATIVE-RELATED"/>
    <property type="match status" value="1"/>
</dbReference>
<dbReference type="PANTHER" id="PTHR32282:SF32">
    <property type="entry name" value="PENICILLIN-BINDING PROTEIN 2A"/>
    <property type="match status" value="1"/>
</dbReference>
<dbReference type="InterPro" id="IPR012338">
    <property type="entry name" value="Beta-lactam/transpept-like"/>
</dbReference>
<dbReference type="InterPro" id="IPR001264">
    <property type="entry name" value="Glyco_trans_51"/>
</dbReference>
<dbReference type="GO" id="GO:0071555">
    <property type="term" value="P:cell wall organization"/>
    <property type="evidence" value="ECO:0007669"/>
    <property type="project" value="UniProtKB-KW"/>
</dbReference>
<organism evidence="22 23">
    <name type="scientific">Melghirimyces thermohalophilus</name>
    <dbReference type="NCBI Taxonomy" id="1236220"/>
    <lineage>
        <taxon>Bacteria</taxon>
        <taxon>Bacillati</taxon>
        <taxon>Bacillota</taxon>
        <taxon>Bacilli</taxon>
        <taxon>Bacillales</taxon>
        <taxon>Thermoactinomycetaceae</taxon>
        <taxon>Melghirimyces</taxon>
    </lineage>
</organism>
<keyword evidence="12 19" id="KW-1133">Transmembrane helix</keyword>
<name>A0A1G6QEX1_9BACL</name>
<evidence type="ECO:0000256" key="1">
    <source>
        <dbReference type="ARBA" id="ARBA00007090"/>
    </source>
</evidence>
<accession>A0A1G6QEX1</accession>
<keyword evidence="10" id="KW-0133">Cell shape</keyword>
<evidence type="ECO:0000313" key="23">
    <source>
        <dbReference type="Proteomes" id="UP000199387"/>
    </source>
</evidence>
<evidence type="ECO:0000256" key="8">
    <source>
        <dbReference type="ARBA" id="ARBA00022692"/>
    </source>
</evidence>
<dbReference type="SUPFAM" id="SSF56601">
    <property type="entry name" value="beta-lactamase/transpeptidase-like"/>
    <property type="match status" value="1"/>
</dbReference>
<keyword evidence="9" id="KW-0378">Hydrolase</keyword>
<evidence type="ECO:0000256" key="17">
    <source>
        <dbReference type="ARBA" id="ARBA00049902"/>
    </source>
</evidence>
<dbReference type="AlphaFoldDB" id="A0A1G6QEX1"/>
<dbReference type="InterPro" id="IPR001460">
    <property type="entry name" value="PCN-bd_Tpept"/>
</dbReference>
<evidence type="ECO:0000256" key="18">
    <source>
        <dbReference type="SAM" id="MobiDB-lite"/>
    </source>
</evidence>
<keyword evidence="13 19" id="KW-0472">Membrane</keyword>
<evidence type="ECO:0000256" key="11">
    <source>
        <dbReference type="ARBA" id="ARBA00022984"/>
    </source>
</evidence>
<dbReference type="NCBIfam" id="TIGR02074">
    <property type="entry name" value="PBP_1a_fam"/>
    <property type="match status" value="1"/>
</dbReference>
<evidence type="ECO:0000256" key="14">
    <source>
        <dbReference type="ARBA" id="ARBA00023268"/>
    </source>
</evidence>
<proteinExistence type="inferred from homology"/>
<evidence type="ECO:0000256" key="7">
    <source>
        <dbReference type="ARBA" id="ARBA00022679"/>
    </source>
</evidence>
<comment type="catalytic activity">
    <reaction evidence="17">
        <text>[GlcNAc-(1-&gt;4)-Mur2Ac(oyl-L-Ala-gamma-D-Glu-L-Lys-D-Ala-D-Ala)](n)-di-trans,octa-cis-undecaprenyl diphosphate + beta-D-GlcNAc-(1-&gt;4)-Mur2Ac(oyl-L-Ala-gamma-D-Glu-L-Lys-D-Ala-D-Ala)-di-trans,octa-cis-undecaprenyl diphosphate = [GlcNAc-(1-&gt;4)-Mur2Ac(oyl-L-Ala-gamma-D-Glu-L-Lys-D-Ala-D-Ala)](n+1)-di-trans,octa-cis-undecaprenyl diphosphate + di-trans,octa-cis-undecaprenyl diphosphate + H(+)</text>
        <dbReference type="Rhea" id="RHEA:23708"/>
        <dbReference type="Rhea" id="RHEA-COMP:9602"/>
        <dbReference type="Rhea" id="RHEA-COMP:9603"/>
        <dbReference type="ChEBI" id="CHEBI:15378"/>
        <dbReference type="ChEBI" id="CHEBI:58405"/>
        <dbReference type="ChEBI" id="CHEBI:60033"/>
        <dbReference type="ChEBI" id="CHEBI:78435"/>
        <dbReference type="EC" id="2.4.99.28"/>
    </reaction>
</comment>
<evidence type="ECO:0000256" key="4">
    <source>
        <dbReference type="ARBA" id="ARBA00022645"/>
    </source>
</evidence>
<dbReference type="SUPFAM" id="SSF53955">
    <property type="entry name" value="Lysozyme-like"/>
    <property type="match status" value="1"/>
</dbReference>
<dbReference type="GO" id="GO:0009002">
    <property type="term" value="F:serine-type D-Ala-D-Ala carboxypeptidase activity"/>
    <property type="evidence" value="ECO:0007669"/>
    <property type="project" value="UniProtKB-EC"/>
</dbReference>
<dbReference type="Gene3D" id="1.10.3810.10">
    <property type="entry name" value="Biosynthetic peptidoglycan transglycosylase-like"/>
    <property type="match status" value="1"/>
</dbReference>
<feature type="domain" description="Glycosyl transferase family 51" evidence="21">
    <location>
        <begin position="69"/>
        <end position="243"/>
    </location>
</feature>
<feature type="region of interest" description="Disordered" evidence="18">
    <location>
        <begin position="638"/>
        <end position="688"/>
    </location>
</feature>
<dbReference type="InterPro" id="IPR023346">
    <property type="entry name" value="Lysozyme-like_dom_sf"/>
</dbReference>
<evidence type="ECO:0000256" key="15">
    <source>
        <dbReference type="ARBA" id="ARBA00023316"/>
    </source>
</evidence>
<comment type="similarity">
    <text evidence="1">In the C-terminal section; belongs to the transpeptidase family.</text>
</comment>
<dbReference type="STRING" id="1236220.SAMN04488112_1215"/>
<keyword evidence="8 19" id="KW-0812">Transmembrane</keyword>
<comment type="catalytic activity">
    <reaction evidence="16">
        <text>Preferential cleavage: (Ac)2-L-Lys-D-Ala-|-D-Ala. Also transpeptidation of peptidyl-alanyl moieties that are N-acyl substituents of D-alanine.</text>
        <dbReference type="EC" id="3.4.16.4"/>
    </reaction>
</comment>
<dbReference type="GO" id="GO:0008360">
    <property type="term" value="P:regulation of cell shape"/>
    <property type="evidence" value="ECO:0007669"/>
    <property type="project" value="UniProtKB-KW"/>
</dbReference>
<feature type="transmembrane region" description="Helical" evidence="19">
    <location>
        <begin position="25"/>
        <end position="45"/>
    </location>
</feature>
<keyword evidence="5" id="KW-0645">Protease</keyword>
<evidence type="ECO:0000259" key="21">
    <source>
        <dbReference type="Pfam" id="PF00912"/>
    </source>
</evidence>
<keyword evidence="3" id="KW-1003">Cell membrane</keyword>
<keyword evidence="15" id="KW-0961">Cell wall biogenesis/degradation</keyword>
<keyword evidence="23" id="KW-1185">Reference proteome</keyword>
<protein>
    <submittedName>
        <fullName evidence="22">Penicillin-binding protein 2A</fullName>
    </submittedName>
</protein>
<keyword evidence="7" id="KW-0808">Transferase</keyword>
<dbReference type="GO" id="GO:0006508">
    <property type="term" value="P:proteolysis"/>
    <property type="evidence" value="ECO:0007669"/>
    <property type="project" value="UniProtKB-KW"/>
</dbReference>
<dbReference type="Proteomes" id="UP000199387">
    <property type="component" value="Unassembled WGS sequence"/>
</dbReference>
<dbReference type="GO" id="GO:0008955">
    <property type="term" value="F:peptidoglycan glycosyltransferase activity"/>
    <property type="evidence" value="ECO:0007669"/>
    <property type="project" value="UniProtKB-EC"/>
</dbReference>
<evidence type="ECO:0000256" key="3">
    <source>
        <dbReference type="ARBA" id="ARBA00022475"/>
    </source>
</evidence>
<evidence type="ECO:0000256" key="2">
    <source>
        <dbReference type="ARBA" id="ARBA00007739"/>
    </source>
</evidence>
<evidence type="ECO:0000256" key="10">
    <source>
        <dbReference type="ARBA" id="ARBA00022960"/>
    </source>
</evidence>
<dbReference type="Pfam" id="PF00912">
    <property type="entry name" value="Transgly"/>
    <property type="match status" value="1"/>
</dbReference>
<feature type="domain" description="Penicillin-binding protein transpeptidase" evidence="20">
    <location>
        <begin position="340"/>
        <end position="615"/>
    </location>
</feature>
<dbReference type="EMBL" id="FMZA01000021">
    <property type="protein sequence ID" value="SDC90215.1"/>
    <property type="molecule type" value="Genomic_DNA"/>
</dbReference>
<evidence type="ECO:0000256" key="9">
    <source>
        <dbReference type="ARBA" id="ARBA00022801"/>
    </source>
</evidence>
<dbReference type="Gene3D" id="3.40.710.10">
    <property type="entry name" value="DD-peptidase/beta-lactamase superfamily"/>
    <property type="match status" value="1"/>
</dbReference>
<keyword evidence="6" id="KW-0328">Glycosyltransferase</keyword>
<comment type="similarity">
    <text evidence="2">In the N-terminal section; belongs to the glycosyltransferase 51 family.</text>
</comment>
<evidence type="ECO:0000256" key="19">
    <source>
        <dbReference type="SAM" id="Phobius"/>
    </source>
</evidence>
<evidence type="ECO:0000256" key="13">
    <source>
        <dbReference type="ARBA" id="ARBA00023136"/>
    </source>
</evidence>
<dbReference type="GO" id="GO:0030288">
    <property type="term" value="C:outer membrane-bounded periplasmic space"/>
    <property type="evidence" value="ECO:0007669"/>
    <property type="project" value="TreeGrafter"/>
</dbReference>
<dbReference type="InterPro" id="IPR050396">
    <property type="entry name" value="Glycosyltr_51/Transpeptidase"/>
</dbReference>
<feature type="region of interest" description="Disordered" evidence="18">
    <location>
        <begin position="541"/>
        <end position="566"/>
    </location>
</feature>
<sequence>MEPIKDESAKIHTLTDWWHKKWVRVSVWSIGLIGMVLFLIVNLLISTRDVDALEAASPQPTLILDRQGNVASKISTSPSEAIHLEDLPDHMIQAVVAIEDRRFYQHSGMDYWGTLRAAIANLRQGTIAQGGSTITQQLTKNIFLTHDRTYKRKVKEILLAKKVERTYTKDEIMEMYLNTIYFGEGAWGVKKAAQIYFGKEPKELTVGESALLAGMIRSPSSLSPFKHFNQAMARRDVVLNRMEEEGFLDEAKMAQAKKKDIVLQGQQPDDYRGRYPSYVDAIIQEATQRYGLTEKEVLSGGLRIYTELDSTMQQAAEKVTSQRELFPKGSDDQPVQSGSVLLDPKTGGIRALVGGRGKHVFRGFNRATQLQRQPGSAMKPLSVYAPALAAGYDLDARLKDQPMSFGDYTPYNYDDQYLGEVTMYEALVDSRNVPAVWLLDQIGVDQGVRFSKAFGISLTQEDHQLGLALGGLNKGVSPLEMSQAYAAFANNGIMVDAHTIRRVETVEGDTLGKWYKKSVRVTQPKVAQHITYMLRGAVQEGTGKKAQVPGRPTAGKTGTTQLPGGEREGAKDHWFVGYTPNLVGAVWIGYDQTDSEHYLTGSSGSTAAVVFREMMSKALADRPVGAFDLDAVKWKEPPRVEREDKEEKENESLQKKLREWEKQKDELSERWKEKKQEWKERLGEWKKG</sequence>
<gene>
    <name evidence="22" type="ORF">SAMN04488112_1215</name>
</gene>
<keyword evidence="14" id="KW-0511">Multifunctional enzyme</keyword>
<dbReference type="OrthoDB" id="9766909at2"/>
<dbReference type="GO" id="GO:0008658">
    <property type="term" value="F:penicillin binding"/>
    <property type="evidence" value="ECO:0007669"/>
    <property type="project" value="InterPro"/>
</dbReference>